<dbReference type="InParanoid" id="D8Q7N1"/>
<keyword evidence="3" id="KW-1185">Reference proteome</keyword>
<evidence type="ECO:0000313" key="3">
    <source>
        <dbReference type="Proteomes" id="UP000007431"/>
    </source>
</evidence>
<feature type="compositionally biased region" description="Low complexity" evidence="1">
    <location>
        <begin position="66"/>
        <end position="98"/>
    </location>
</feature>
<name>D8Q7N1_SCHCM</name>
<dbReference type="Proteomes" id="UP000007431">
    <property type="component" value="Unassembled WGS sequence"/>
</dbReference>
<gene>
    <name evidence="2" type="ORF">SCHCODRAFT_109811</name>
</gene>
<dbReference type="AlphaFoldDB" id="D8Q7N1"/>
<feature type="region of interest" description="Disordered" evidence="1">
    <location>
        <begin position="201"/>
        <end position="223"/>
    </location>
</feature>
<dbReference type="OMA" id="DEDEWFQ"/>
<accession>D8Q7N1</accession>
<dbReference type="HOGENOM" id="CLU_829209_0_0_1"/>
<protein>
    <submittedName>
        <fullName evidence="2">Uncharacterized protein</fullName>
    </submittedName>
</protein>
<feature type="compositionally biased region" description="Low complexity" evidence="1">
    <location>
        <begin position="149"/>
        <end position="162"/>
    </location>
</feature>
<sequence>MYKTRPSPAGRALRRFTPRYTFGMAGAPALTIDIDVNGPAASYFVSGVSRASVLALTFEQHRARPSISSTASSRPGSSSSVATISSLASQASDGSGPSRPRRLPPSPADSARRVRPLPSLPATSPTCPCSSPSYLDVTPQPAPPRPRSLRPLPSLPELSVTRPPTPAPTRSASDDGYGVQVSSGEMTMLSVDTSSLRLAPLSPESDETSPISPYIPEPPTPATAHRRRMSKLRRHLGERPPSILVPAVPPLPPLPEKAHILGALSNVRDPVSLADAIDTAHRVLEIEFDSTSDDEYTESDAEDDTLKPIACAEEPADAVTQRFGTPPRPPHKYSKKWLRERRGRQRETLPYQEVLNALRVL</sequence>
<dbReference type="EMBL" id="GL377307">
    <property type="protein sequence ID" value="EFI96453.1"/>
    <property type="molecule type" value="Genomic_DNA"/>
</dbReference>
<feature type="non-terminal residue" evidence="2">
    <location>
        <position position="361"/>
    </location>
</feature>
<proteinExistence type="predicted"/>
<dbReference type="eggNOG" id="ENOG502R0GJ">
    <property type="taxonomic scope" value="Eukaryota"/>
</dbReference>
<evidence type="ECO:0000256" key="1">
    <source>
        <dbReference type="SAM" id="MobiDB-lite"/>
    </source>
</evidence>
<dbReference type="VEuPathDB" id="FungiDB:SCHCODRAFT_02629029"/>
<feature type="region of interest" description="Disordered" evidence="1">
    <location>
        <begin position="62"/>
        <end position="178"/>
    </location>
</feature>
<reference evidence="2 3" key="1">
    <citation type="journal article" date="2010" name="Nat. Biotechnol.">
        <title>Genome sequence of the model mushroom Schizophyllum commune.</title>
        <authorList>
            <person name="Ohm R.A."/>
            <person name="de Jong J.F."/>
            <person name="Lugones L.G."/>
            <person name="Aerts A."/>
            <person name="Kothe E."/>
            <person name="Stajich J.E."/>
            <person name="de Vries R.P."/>
            <person name="Record E."/>
            <person name="Levasseur A."/>
            <person name="Baker S.E."/>
            <person name="Bartholomew K.A."/>
            <person name="Coutinho P.M."/>
            <person name="Erdmann S."/>
            <person name="Fowler T.J."/>
            <person name="Gathman A.C."/>
            <person name="Lombard V."/>
            <person name="Henrissat B."/>
            <person name="Knabe N."/>
            <person name="Kuees U."/>
            <person name="Lilly W.W."/>
            <person name="Lindquist E."/>
            <person name="Lucas S."/>
            <person name="Magnuson J.K."/>
            <person name="Piumi F."/>
            <person name="Raudaskoski M."/>
            <person name="Salamov A."/>
            <person name="Schmutz J."/>
            <person name="Schwarze F.W.M.R."/>
            <person name="vanKuyk P.A."/>
            <person name="Horton J.S."/>
            <person name="Grigoriev I.V."/>
            <person name="Woesten H.A.B."/>
        </authorList>
    </citation>
    <scope>NUCLEOTIDE SEQUENCE [LARGE SCALE GENOMIC DNA]</scope>
    <source>
        <strain evidence="3">H4-8 / FGSC 9210</strain>
    </source>
</reference>
<evidence type="ECO:0000313" key="2">
    <source>
        <dbReference type="EMBL" id="EFI96453.1"/>
    </source>
</evidence>
<feature type="compositionally biased region" description="Low complexity" evidence="1">
    <location>
        <begin position="116"/>
        <end position="133"/>
    </location>
</feature>
<organism evidence="3">
    <name type="scientific">Schizophyllum commune (strain H4-8 / FGSC 9210)</name>
    <name type="common">Split gill fungus</name>
    <dbReference type="NCBI Taxonomy" id="578458"/>
    <lineage>
        <taxon>Eukaryota</taxon>
        <taxon>Fungi</taxon>
        <taxon>Dikarya</taxon>
        <taxon>Basidiomycota</taxon>
        <taxon>Agaricomycotina</taxon>
        <taxon>Agaricomycetes</taxon>
        <taxon>Agaricomycetidae</taxon>
        <taxon>Agaricales</taxon>
        <taxon>Schizophyllaceae</taxon>
        <taxon>Schizophyllum</taxon>
    </lineage>
</organism>